<dbReference type="InterPro" id="IPR006170">
    <property type="entry name" value="PBP/GOBP"/>
</dbReference>
<sequence length="174" mass="19334">MISNYKYIQWFGLFGTCSWKSLKMIRAVTLFCGLFLMALTPNVDAMTEEQRAKIREHFETVGMQCIGDNPLSEEDITALRSKKAPSDSASCFLACMMKNVGVLDDSGMLQKETALELARKVFQDEEELQIISDYLHSCSPVNSAAVSDGAKGCERAMLAYKCMIENASKFGIDV</sequence>
<name>A0A146JYL6_CONPF</name>
<evidence type="ECO:0000313" key="1">
    <source>
        <dbReference type="EMBL" id="JAP88614.1"/>
    </source>
</evidence>
<dbReference type="Pfam" id="PF01395">
    <property type="entry name" value="PBP_GOBP"/>
    <property type="match status" value="1"/>
</dbReference>
<reference evidence="1" key="1">
    <citation type="submission" date="2015-12" db="EMBL/GenBank/DDBJ databases">
        <title>Antennal transcriptome and differential expression of olfactory genes in the yellow peach moth, Conogethes punctiferalis (Guen e) (Lepidoptera: Crambidae).</title>
        <authorList>
            <person name="Du Y."/>
        </authorList>
    </citation>
    <scope>NUCLEOTIDE SEQUENCE</scope>
    <source>
        <tissue evidence="1">Antennae</tissue>
    </source>
</reference>
<accession>A0A146JYL6</accession>
<feature type="non-terminal residue" evidence="1">
    <location>
        <position position="1"/>
    </location>
</feature>
<dbReference type="AlphaFoldDB" id="A0A146JYL6"/>
<dbReference type="GO" id="GO:0005549">
    <property type="term" value="F:odorant binding"/>
    <property type="evidence" value="ECO:0007669"/>
    <property type="project" value="InterPro"/>
</dbReference>
<dbReference type="EMBL" id="GEDO01000012">
    <property type="protein sequence ID" value="JAP88614.1"/>
    <property type="molecule type" value="mRNA"/>
</dbReference>
<dbReference type="CDD" id="cd23992">
    <property type="entry name" value="PBP_GOBP"/>
    <property type="match status" value="1"/>
</dbReference>
<protein>
    <submittedName>
        <fullName evidence="1">OBP</fullName>
    </submittedName>
</protein>
<dbReference type="SMART" id="SM00708">
    <property type="entry name" value="PhBP"/>
    <property type="match status" value="1"/>
</dbReference>
<feature type="non-terminal residue" evidence="1">
    <location>
        <position position="174"/>
    </location>
</feature>
<dbReference type="SMR" id="A0A146JYL6"/>
<dbReference type="Gene3D" id="1.10.238.20">
    <property type="entry name" value="Pheromone/general odorant binding protein domain"/>
    <property type="match status" value="1"/>
</dbReference>
<dbReference type="InterPro" id="IPR036728">
    <property type="entry name" value="PBP_GOBP_sf"/>
</dbReference>
<dbReference type="SUPFAM" id="SSF47565">
    <property type="entry name" value="Insect pheromone/odorant-binding proteins"/>
    <property type="match status" value="1"/>
</dbReference>
<organism evidence="1">
    <name type="scientific">Conogethes punctiferalis</name>
    <name type="common">Durian fruit borer</name>
    <name type="synonym">Astura punctiferalis</name>
    <dbReference type="NCBI Taxonomy" id="1133088"/>
    <lineage>
        <taxon>Eukaryota</taxon>
        <taxon>Metazoa</taxon>
        <taxon>Ecdysozoa</taxon>
        <taxon>Arthropoda</taxon>
        <taxon>Hexapoda</taxon>
        <taxon>Insecta</taxon>
        <taxon>Pterygota</taxon>
        <taxon>Neoptera</taxon>
        <taxon>Endopterygota</taxon>
        <taxon>Lepidoptera</taxon>
        <taxon>Glossata</taxon>
        <taxon>Ditrysia</taxon>
        <taxon>Pyraloidea</taxon>
        <taxon>Crambidae</taxon>
        <taxon>Spilomelinae</taxon>
        <taxon>Conogethes</taxon>
    </lineage>
</organism>
<proteinExistence type="evidence at transcript level"/>